<dbReference type="Pfam" id="PF01050">
    <property type="entry name" value="MannoseP_isomer"/>
    <property type="match status" value="1"/>
</dbReference>
<dbReference type="PANTHER" id="PTHR46390:SF1">
    <property type="entry name" value="MANNOSE-1-PHOSPHATE GUANYLYLTRANSFERASE"/>
    <property type="match status" value="1"/>
</dbReference>
<dbReference type="FunFam" id="2.60.120.10:FF:000032">
    <property type="entry name" value="Mannose-1-phosphate guanylyltransferase/mannose-6-phosphate isomerase"/>
    <property type="match status" value="1"/>
</dbReference>
<dbReference type="SUPFAM" id="SSF51182">
    <property type="entry name" value="RmlC-like cupins"/>
    <property type="match status" value="1"/>
</dbReference>
<reference evidence="3" key="1">
    <citation type="submission" date="2007-08" db="EMBL/GenBank/DDBJ databases">
        <authorList>
            <person name="Frangeul L."/>
        </authorList>
    </citation>
    <scope>NUCLEOTIDE SEQUENCE</scope>
    <source>
        <strain evidence="3">PCC 7806</strain>
    </source>
</reference>
<feature type="region of interest" description="Disordered" evidence="1">
    <location>
        <begin position="1"/>
        <end position="25"/>
    </location>
</feature>
<dbReference type="Gene3D" id="2.60.120.10">
    <property type="entry name" value="Jelly Rolls"/>
    <property type="match status" value="1"/>
</dbReference>
<evidence type="ECO:0000259" key="2">
    <source>
        <dbReference type="Pfam" id="PF01050"/>
    </source>
</evidence>
<evidence type="ECO:0000313" key="3">
    <source>
        <dbReference type="EMBL" id="CAO87996.1"/>
    </source>
</evidence>
<evidence type="ECO:0000256" key="1">
    <source>
        <dbReference type="SAM" id="MobiDB-lite"/>
    </source>
</evidence>
<dbReference type="GO" id="GO:0004475">
    <property type="term" value="F:mannose-1-phosphate guanylyltransferase (GTP) activity"/>
    <property type="evidence" value="ECO:0007669"/>
    <property type="project" value="TreeGrafter"/>
</dbReference>
<name>A8YFI2_MICA7</name>
<accession>A8YFI2</accession>
<organism evidence="3">
    <name type="scientific">Microcystis aeruginosa (strain PCC 7806)</name>
    <dbReference type="NCBI Taxonomy" id="267872"/>
    <lineage>
        <taxon>Bacteria</taxon>
        <taxon>Bacillati</taxon>
        <taxon>Cyanobacteriota</taxon>
        <taxon>Cyanophyceae</taxon>
        <taxon>Oscillatoriophycideae</taxon>
        <taxon>Chroococcales</taxon>
        <taxon>Microcystaceae</taxon>
        <taxon>Microcystis</taxon>
    </lineage>
</organism>
<dbReference type="CDD" id="cd02213">
    <property type="entry name" value="cupin_PMI_typeII_C"/>
    <property type="match status" value="1"/>
</dbReference>
<dbReference type="EMBL" id="AM778934">
    <property type="protein sequence ID" value="CAO87996.1"/>
    <property type="molecule type" value="Genomic_DNA"/>
</dbReference>
<dbReference type="InterPro" id="IPR014710">
    <property type="entry name" value="RmlC-like_jellyroll"/>
</dbReference>
<protein>
    <submittedName>
        <fullName evidence="3">ManA protein</fullName>
    </submittedName>
</protein>
<sequence>METTTMDDLINAPSPSPQDLEMTRTPPWGTVTVLEEGPRYRINRIVIKPGHHMSTQMHYHRSEHWIVVSGTARVICDEKETLLKQKESTYVPMNTRHRVENPGSIPLVMIEVQNGEYLGDDDIHRLDDAE</sequence>
<dbReference type="InterPro" id="IPR001538">
    <property type="entry name" value="Man6P_isomerase-2_C"/>
</dbReference>
<dbReference type="GO" id="GO:0005976">
    <property type="term" value="P:polysaccharide metabolic process"/>
    <property type="evidence" value="ECO:0007669"/>
    <property type="project" value="InterPro"/>
</dbReference>
<dbReference type="InterPro" id="IPR011051">
    <property type="entry name" value="RmlC_Cupin_sf"/>
</dbReference>
<feature type="domain" description="Mannose-6-phosphate isomerase type II C-terminal" evidence="2">
    <location>
        <begin position="26"/>
        <end position="128"/>
    </location>
</feature>
<proteinExistence type="predicted"/>
<dbReference type="GO" id="GO:0009298">
    <property type="term" value="P:GDP-mannose biosynthetic process"/>
    <property type="evidence" value="ECO:0007669"/>
    <property type="project" value="TreeGrafter"/>
</dbReference>
<gene>
    <name evidence="3" type="primary">manA</name>
    <name evidence="3" type="ORF">IPF_2928</name>
</gene>
<dbReference type="InterPro" id="IPR051161">
    <property type="entry name" value="Mannose-6P_isomerase_type2"/>
</dbReference>
<dbReference type="PANTHER" id="PTHR46390">
    <property type="entry name" value="MANNOSE-1-PHOSPHATE GUANYLYLTRANSFERASE"/>
    <property type="match status" value="1"/>
</dbReference>
<dbReference type="AlphaFoldDB" id="A8YFI2"/>